<comment type="caution">
    <text evidence="1">The sequence shown here is derived from an EMBL/GenBank/DDBJ whole genome shotgun (WGS) entry which is preliminary data.</text>
</comment>
<dbReference type="PANTHER" id="PTHR45913">
    <property type="entry name" value="EPM2A-INTERACTING PROTEIN 1"/>
    <property type="match status" value="1"/>
</dbReference>
<protein>
    <recommendedName>
        <fullName evidence="3">DUF4371 domain-containing protein</fullName>
    </recommendedName>
</protein>
<dbReference type="PANTHER" id="PTHR45913:SF21">
    <property type="entry name" value="DUF4371 DOMAIN-CONTAINING PROTEIN"/>
    <property type="match status" value="1"/>
</dbReference>
<evidence type="ECO:0000313" key="1">
    <source>
        <dbReference type="EMBL" id="KAL0152488.1"/>
    </source>
</evidence>
<dbReference type="EMBL" id="JAMKFB020000189">
    <property type="protein sequence ID" value="KAL0152488.1"/>
    <property type="molecule type" value="Genomic_DNA"/>
</dbReference>
<name>A0ABD0MTI1_CIRMR</name>
<gene>
    <name evidence="1" type="ORF">M9458_052211</name>
</gene>
<keyword evidence="2" id="KW-1185">Reference proteome</keyword>
<dbReference type="AlphaFoldDB" id="A0ABD0MTI1"/>
<proteinExistence type="predicted"/>
<accession>A0ABD0MTI1</accession>
<organism evidence="1 2">
    <name type="scientific">Cirrhinus mrigala</name>
    <name type="common">Mrigala</name>
    <dbReference type="NCBI Taxonomy" id="683832"/>
    <lineage>
        <taxon>Eukaryota</taxon>
        <taxon>Metazoa</taxon>
        <taxon>Chordata</taxon>
        <taxon>Craniata</taxon>
        <taxon>Vertebrata</taxon>
        <taxon>Euteleostomi</taxon>
        <taxon>Actinopterygii</taxon>
        <taxon>Neopterygii</taxon>
        <taxon>Teleostei</taxon>
        <taxon>Ostariophysi</taxon>
        <taxon>Cypriniformes</taxon>
        <taxon>Cyprinidae</taxon>
        <taxon>Labeoninae</taxon>
        <taxon>Labeonini</taxon>
        <taxon>Cirrhinus</taxon>
    </lineage>
</organism>
<evidence type="ECO:0000313" key="2">
    <source>
        <dbReference type="Proteomes" id="UP001529510"/>
    </source>
</evidence>
<reference evidence="1 2" key="1">
    <citation type="submission" date="2024-05" db="EMBL/GenBank/DDBJ databases">
        <title>Genome sequencing and assembly of Indian major carp, Cirrhinus mrigala (Hamilton, 1822).</title>
        <authorList>
            <person name="Mohindra V."/>
            <person name="Chowdhury L.M."/>
            <person name="Lal K."/>
            <person name="Jena J.K."/>
        </authorList>
    </citation>
    <scope>NUCLEOTIDE SEQUENCE [LARGE SCALE GENOMIC DNA]</scope>
    <source>
        <strain evidence="1">CM1030</strain>
        <tissue evidence="1">Blood</tissue>
    </source>
</reference>
<feature type="non-terminal residue" evidence="1">
    <location>
        <position position="229"/>
    </location>
</feature>
<evidence type="ECO:0008006" key="3">
    <source>
        <dbReference type="Google" id="ProtNLM"/>
    </source>
</evidence>
<dbReference type="Proteomes" id="UP001529510">
    <property type="component" value="Unassembled WGS sequence"/>
</dbReference>
<sequence length="229" mass="25889">MSEVVTALFEGTQKNEMTQKISQIPCSDSTVARRTEILAVDLLEQLSSAIKKKAKFISLAVDESTDSTDNAQLMVFVRFFDEEKGEFYEDVLGLTNLHGHTRGDDIYEAVTQMLRDREIDLKHVVSIATDGAPCMIGRERGLVSRLRAHHPDLMAYHCIIHQMVLYASLGEKYSEVMTTVMKLVNYLRASSALQHCLLRSFLVEVNATSDDLLLHNNVRWLSKGKVLER</sequence>